<keyword evidence="2" id="KW-1185">Reference proteome</keyword>
<dbReference type="AlphaFoldDB" id="A0A1Q8S8J5"/>
<dbReference type="EMBL" id="MPGH01000004">
    <property type="protein sequence ID" value="OLN97784.1"/>
    <property type="molecule type" value="Genomic_DNA"/>
</dbReference>
<proteinExistence type="predicted"/>
<dbReference type="Proteomes" id="UP000186583">
    <property type="component" value="Unassembled WGS sequence"/>
</dbReference>
<gene>
    <name evidence="1" type="ORF">CCHL11_10172</name>
</gene>
<comment type="caution">
    <text evidence="1">The sequence shown here is derived from an EMBL/GenBank/DDBJ whole genome shotgun (WGS) entry which is preliminary data.</text>
</comment>
<reference evidence="1 2" key="1">
    <citation type="submission" date="2016-11" db="EMBL/GenBank/DDBJ databases">
        <title>Draft Genome Assembly of Colletotrichum chlorophyti a pathogen of herbaceous plants.</title>
        <authorList>
            <person name="Gan P."/>
            <person name="Narusaka M."/>
            <person name="Tsushima A."/>
            <person name="Narusaka Y."/>
            <person name="Takano Y."/>
            <person name="Shirasu K."/>
        </authorList>
    </citation>
    <scope>NUCLEOTIDE SEQUENCE [LARGE SCALE GENOMIC DNA]</scope>
    <source>
        <strain evidence="1 2">NTL11</strain>
    </source>
</reference>
<organism evidence="1 2">
    <name type="scientific">Colletotrichum chlorophyti</name>
    <dbReference type="NCBI Taxonomy" id="708187"/>
    <lineage>
        <taxon>Eukaryota</taxon>
        <taxon>Fungi</taxon>
        <taxon>Dikarya</taxon>
        <taxon>Ascomycota</taxon>
        <taxon>Pezizomycotina</taxon>
        <taxon>Sordariomycetes</taxon>
        <taxon>Hypocreomycetidae</taxon>
        <taxon>Glomerellales</taxon>
        <taxon>Glomerellaceae</taxon>
        <taxon>Colletotrichum</taxon>
    </lineage>
</organism>
<sequence>MIPPLPVSEHQPQEIRKEVKTKVERLIATKIGGTNGVATLIWGGSRYYDISTVNGDMMCKFSKCYEFADVKLADFLRTSVAPSLRWCRSTCAPRLLNKLLPVTLFCGTGNNVIPAATQTNETLAGIAIRDDLLPWAQPLAPPAGQFPERSCARSGIQRQTRWFGVSGVSLFSRSSWYCFNGQQGPYREFWRCWQRRGRVPRQELWC</sequence>
<evidence type="ECO:0000313" key="1">
    <source>
        <dbReference type="EMBL" id="OLN97784.1"/>
    </source>
</evidence>
<accession>A0A1Q8S8J5</accession>
<name>A0A1Q8S8J5_9PEZI</name>
<protein>
    <submittedName>
        <fullName evidence="1">Uncharacterized protein</fullName>
    </submittedName>
</protein>
<evidence type="ECO:0000313" key="2">
    <source>
        <dbReference type="Proteomes" id="UP000186583"/>
    </source>
</evidence>